<feature type="coiled-coil region" evidence="4">
    <location>
        <begin position="325"/>
        <end position="355"/>
    </location>
</feature>
<dbReference type="RefSeq" id="WP_010754927.1">
    <property type="nucleotide sequence ID" value="NZ_ASVU01000001.1"/>
</dbReference>
<evidence type="ECO:0000256" key="4">
    <source>
        <dbReference type="SAM" id="Coils"/>
    </source>
</evidence>
<keyword evidence="2" id="KW-0238">DNA-binding</keyword>
<keyword evidence="1" id="KW-0805">Transcription regulation</keyword>
<dbReference type="PROSITE" id="PS00041">
    <property type="entry name" value="HTH_ARAC_FAMILY_1"/>
    <property type="match status" value="1"/>
</dbReference>
<evidence type="ECO:0000256" key="1">
    <source>
        <dbReference type="ARBA" id="ARBA00023015"/>
    </source>
</evidence>
<name>R2RV81_9ENTE</name>
<keyword evidence="5" id="KW-0472">Membrane</keyword>
<dbReference type="GO" id="GO:0003700">
    <property type="term" value="F:DNA-binding transcription factor activity"/>
    <property type="evidence" value="ECO:0007669"/>
    <property type="project" value="InterPro"/>
</dbReference>
<keyword evidence="3" id="KW-0804">Transcription</keyword>
<dbReference type="GO" id="GO:0043565">
    <property type="term" value="F:sequence-specific DNA binding"/>
    <property type="evidence" value="ECO:0007669"/>
    <property type="project" value="InterPro"/>
</dbReference>
<keyword evidence="5" id="KW-1133">Transmembrane helix</keyword>
<dbReference type="PATRIC" id="fig|1158606.3.peg.2263"/>
<proteinExistence type="predicted"/>
<dbReference type="Pfam" id="PF12833">
    <property type="entry name" value="HTH_18"/>
    <property type="match status" value="1"/>
</dbReference>
<dbReference type="HOGENOM" id="CLU_019175_2_1_9"/>
<accession>R2RV81</accession>
<dbReference type="OrthoDB" id="9816335at2"/>
<organism evidence="7 8">
    <name type="scientific">Enterococcus asini ATCC 700915</name>
    <dbReference type="NCBI Taxonomy" id="1158606"/>
    <lineage>
        <taxon>Bacteria</taxon>
        <taxon>Bacillati</taxon>
        <taxon>Bacillota</taxon>
        <taxon>Bacilli</taxon>
        <taxon>Lactobacillales</taxon>
        <taxon>Enterococcaceae</taxon>
        <taxon>Enterococcus</taxon>
    </lineage>
</organism>
<dbReference type="GeneID" id="78364361"/>
<sequence length="735" mass="84893">MKLLKKGGLQRRIQLMSLWIVLPLLVVALVLHAYVSGPLQKSYRQANNQQIAGVVDNINQQLSQLEISLSVWGQSYENRFSEQITADTAYQTLNQISEELFYLANSSNYVSNVRIYSLGKDPFGLESGGTFQLSEKQQKKALKDFKIADNKLYRWQIAENGHLDFVQNINTNNPDTPLVYLVATLDAKSMLKYFNATQVPNSGVGIAFDKGTIITAGDSALRTYLKENTPAAGSWVERINGEEYSVMARENARLNQTWTFYSLVPLKAVTGPITHLANVLLILSTIFIAGVLVLSLYLAGKQYQPIQQTMERLFGDDNWQAEDELQFLVDRWNQMDQEKDKLERQTLRLQDSAKRQVMQQLVEGYYGYLQEVELRQHLIQKGWDVNYQGYRILFIQVNELITPQQAVQEDHYTFFAIENIVNDLTSMYFADGTILAFDQMQITLVAMMDDLEYQEFVTALTKQINSVIRRHLTIVISPLENQFRLIPDLVEETQRLITHQHLLLENQVLVEETRDKQLPKYPVTQEKLMITALKSSYQEELYNSTAAFIKQALVKNDRQYAVLFVINRLYDQVEYELSESGIVSSEYLGKTVLLERIQRILNPEQVTDFLFQHFLKPVSLLWQEKVSNSFNETIQEVANYMQKEFTNEQMSLEYVADQFELDPIFLSKEFKRVKHVTFIDYLTNIRIAEAKRLLVETNQQISSIAESMGYNPSYFNRLFKKVTGMTPGQYRKGRG</sequence>
<evidence type="ECO:0000256" key="2">
    <source>
        <dbReference type="ARBA" id="ARBA00023125"/>
    </source>
</evidence>
<feature type="domain" description="HTH araC/xylS-type" evidence="6">
    <location>
        <begin position="635"/>
        <end position="733"/>
    </location>
</feature>
<dbReference type="Gene3D" id="1.10.10.60">
    <property type="entry name" value="Homeodomain-like"/>
    <property type="match status" value="2"/>
</dbReference>
<evidence type="ECO:0000313" key="8">
    <source>
        <dbReference type="Proteomes" id="UP000013777"/>
    </source>
</evidence>
<evidence type="ECO:0000256" key="3">
    <source>
        <dbReference type="ARBA" id="ARBA00023163"/>
    </source>
</evidence>
<dbReference type="PANTHER" id="PTHR43280">
    <property type="entry name" value="ARAC-FAMILY TRANSCRIPTIONAL REGULATOR"/>
    <property type="match status" value="1"/>
</dbReference>
<protein>
    <recommendedName>
        <fullName evidence="6">HTH araC/xylS-type domain-containing protein</fullName>
    </recommendedName>
</protein>
<evidence type="ECO:0000256" key="5">
    <source>
        <dbReference type="SAM" id="Phobius"/>
    </source>
</evidence>
<dbReference type="AlphaFoldDB" id="R2RV81"/>
<dbReference type="InterPro" id="IPR018062">
    <property type="entry name" value="HTH_AraC-typ_CS"/>
</dbReference>
<feature type="transmembrane region" description="Helical" evidence="5">
    <location>
        <begin position="276"/>
        <end position="300"/>
    </location>
</feature>
<keyword evidence="4" id="KW-0175">Coiled coil</keyword>
<comment type="caution">
    <text evidence="7">The sequence shown here is derived from an EMBL/GenBank/DDBJ whole genome shotgun (WGS) entry which is preliminary data.</text>
</comment>
<dbReference type="SUPFAM" id="SSF46689">
    <property type="entry name" value="Homeodomain-like"/>
    <property type="match status" value="1"/>
</dbReference>
<dbReference type="PANTHER" id="PTHR43280:SF28">
    <property type="entry name" value="HTH-TYPE TRANSCRIPTIONAL ACTIVATOR RHAS"/>
    <property type="match status" value="1"/>
</dbReference>
<dbReference type="InterPro" id="IPR018060">
    <property type="entry name" value="HTH_AraC"/>
</dbReference>
<dbReference type="STRING" id="57732.RU94_GL000395"/>
<evidence type="ECO:0000259" key="6">
    <source>
        <dbReference type="PROSITE" id="PS01124"/>
    </source>
</evidence>
<keyword evidence="5" id="KW-0812">Transmembrane</keyword>
<evidence type="ECO:0000313" key="7">
    <source>
        <dbReference type="EMBL" id="EOH84386.1"/>
    </source>
</evidence>
<keyword evidence="8" id="KW-1185">Reference proteome</keyword>
<dbReference type="SMART" id="SM00342">
    <property type="entry name" value="HTH_ARAC"/>
    <property type="match status" value="1"/>
</dbReference>
<reference evidence="7 8" key="1">
    <citation type="submission" date="2013-02" db="EMBL/GenBank/DDBJ databases">
        <title>The Genome Sequence of Enterococcus asini ATCC_700915.</title>
        <authorList>
            <consortium name="The Broad Institute Genome Sequencing Platform"/>
            <consortium name="The Broad Institute Genome Sequencing Center for Infectious Disease"/>
            <person name="Earl A.M."/>
            <person name="Gilmore M.S."/>
            <person name="Lebreton F."/>
            <person name="Walker B."/>
            <person name="Young S.K."/>
            <person name="Zeng Q."/>
            <person name="Gargeya S."/>
            <person name="Fitzgerald M."/>
            <person name="Haas B."/>
            <person name="Abouelleil A."/>
            <person name="Alvarado L."/>
            <person name="Arachchi H.M."/>
            <person name="Berlin A.M."/>
            <person name="Chapman S.B."/>
            <person name="Dewar J."/>
            <person name="Goldberg J."/>
            <person name="Griggs A."/>
            <person name="Gujja S."/>
            <person name="Hansen M."/>
            <person name="Howarth C."/>
            <person name="Imamovic A."/>
            <person name="Larimer J."/>
            <person name="McCowan C."/>
            <person name="Murphy C."/>
            <person name="Neiman D."/>
            <person name="Pearson M."/>
            <person name="Priest M."/>
            <person name="Roberts A."/>
            <person name="Saif S."/>
            <person name="Shea T."/>
            <person name="Sisk P."/>
            <person name="Sykes S."/>
            <person name="Wortman J."/>
            <person name="Nusbaum C."/>
            <person name="Birren B."/>
        </authorList>
    </citation>
    <scope>NUCLEOTIDE SEQUENCE [LARGE SCALE GENOMIC DNA]</scope>
    <source>
        <strain evidence="7 8">ATCC 700915</strain>
    </source>
</reference>
<dbReference type="eggNOG" id="COG2207">
    <property type="taxonomic scope" value="Bacteria"/>
</dbReference>
<dbReference type="InterPro" id="IPR009057">
    <property type="entry name" value="Homeodomain-like_sf"/>
</dbReference>
<gene>
    <name evidence="7" type="ORF">UAS_02318</name>
</gene>
<dbReference type="Proteomes" id="UP000013777">
    <property type="component" value="Unassembled WGS sequence"/>
</dbReference>
<dbReference type="EMBL" id="AJAP01000025">
    <property type="protein sequence ID" value="EOH84386.1"/>
    <property type="molecule type" value="Genomic_DNA"/>
</dbReference>
<dbReference type="PROSITE" id="PS01124">
    <property type="entry name" value="HTH_ARAC_FAMILY_2"/>
    <property type="match status" value="1"/>
</dbReference>